<dbReference type="PANTHER" id="PTHR30046">
    <property type="entry name" value="FLAGELLAR M-RING PROTEIN"/>
    <property type="match status" value="1"/>
</dbReference>
<gene>
    <name evidence="5" type="ORF">RHABOEDO_000338</name>
</gene>
<name>A0ABX8V5B2_9BACT</name>
<keyword evidence="3" id="KW-1133">Transmembrane helix</keyword>
<dbReference type="Proteomes" id="UP000826014">
    <property type="component" value="Chromosome"/>
</dbReference>
<dbReference type="Gene3D" id="3.30.70.1530">
    <property type="entry name" value="Hypothetical protein rpa1041"/>
    <property type="match status" value="1"/>
</dbReference>
<proteinExistence type="predicted"/>
<keyword evidence="3" id="KW-0812">Transmembrane</keyword>
<dbReference type="Gene3D" id="3.30.300.30">
    <property type="match status" value="1"/>
</dbReference>
<comment type="subcellular location">
    <subcellularLocation>
        <location evidence="1">Membrane</location>
    </subcellularLocation>
</comment>
<evidence type="ECO:0000313" key="6">
    <source>
        <dbReference type="Proteomes" id="UP000826014"/>
    </source>
</evidence>
<organism evidence="5 6">
    <name type="scientific">Candidatus Rhabdochlamydia oedothoracis</name>
    <dbReference type="NCBI Taxonomy" id="2720720"/>
    <lineage>
        <taxon>Bacteria</taxon>
        <taxon>Pseudomonadati</taxon>
        <taxon>Chlamydiota</taxon>
        <taxon>Chlamydiia</taxon>
        <taxon>Parachlamydiales</taxon>
        <taxon>Candidatus Rhabdochlamydiaceae</taxon>
        <taxon>Candidatus Rhabdochlamydia</taxon>
    </lineage>
</organism>
<evidence type="ECO:0000256" key="3">
    <source>
        <dbReference type="SAM" id="Phobius"/>
    </source>
</evidence>
<keyword evidence="2 3" id="KW-0472">Membrane</keyword>
<dbReference type="EMBL" id="CP075587">
    <property type="protein sequence ID" value="QYF48220.1"/>
    <property type="molecule type" value="Genomic_DNA"/>
</dbReference>
<protein>
    <submittedName>
        <fullName evidence="5">Secretory protein of YscJ/FliF family</fullName>
    </submittedName>
</protein>
<reference evidence="5 6" key="1">
    <citation type="journal article" date="2022" name="bioRxiv">
        <title>Ecology and evolution of chlamydial symbionts of arthropods.</title>
        <authorList>
            <person name="Halter T."/>
            <person name="Koestlbacher S."/>
            <person name="Collingro A."/>
            <person name="Sixt B.S."/>
            <person name="Toenshoff E.R."/>
            <person name="Hendrickx F."/>
            <person name="Kostanjsek R."/>
            <person name="Horn M."/>
        </authorList>
    </citation>
    <scope>NUCLEOTIDE SEQUENCE [LARGE SCALE GENOMIC DNA]</scope>
    <source>
        <strain evidence="5">W744xW776</strain>
    </source>
</reference>
<evidence type="ECO:0000259" key="4">
    <source>
        <dbReference type="Pfam" id="PF01514"/>
    </source>
</evidence>
<keyword evidence="6" id="KW-1185">Reference proteome</keyword>
<dbReference type="Pfam" id="PF01514">
    <property type="entry name" value="YscJ_FliF"/>
    <property type="match status" value="1"/>
</dbReference>
<dbReference type="InterPro" id="IPR006182">
    <property type="entry name" value="FliF_N_dom"/>
</dbReference>
<feature type="transmembrane region" description="Helical" evidence="3">
    <location>
        <begin position="251"/>
        <end position="272"/>
    </location>
</feature>
<dbReference type="PANTHER" id="PTHR30046:SF2">
    <property type="entry name" value="YOP PROTEINS TRANSLOCATION LIPOPROTEIN J"/>
    <property type="match status" value="1"/>
</dbReference>
<dbReference type="RefSeq" id="WP_215217112.1">
    <property type="nucleotide sequence ID" value="NZ_CP075587.1"/>
</dbReference>
<feature type="domain" description="Flagellar M-ring N-terminal" evidence="4">
    <location>
        <begin position="26"/>
        <end position="214"/>
    </location>
</feature>
<sequence>MTINNILKYLFISLLFTFISCDRNMVIINDVDEREANEIIVFLASRGISSEKMQAVSTGAGATGNEAVKWSIIVDETHSTKAMAILNQNGLPRKKGMSLLDLFAKAGLMSSEKEETIRYQAGLAEQIANMIRKIDGVLDADVQISFPSSETSSMAYGSQQEKIKKITAAVYVKHQGIFDDPNAHLSSKIKRLVSGSVTGLDLNDVTVISDRARFIDVSLMPISEPLEGSGNEYVSIWSIILNKQSASRFRVVFFLLMFCLFIFALLIGWLVWKFYPLLKEKGNWRNLLKIAPFKERQETIEPPESEK</sequence>
<dbReference type="InterPro" id="IPR043427">
    <property type="entry name" value="YscJ/FliF"/>
</dbReference>
<evidence type="ECO:0000256" key="2">
    <source>
        <dbReference type="ARBA" id="ARBA00023136"/>
    </source>
</evidence>
<accession>A0ABX8V5B2</accession>
<evidence type="ECO:0000256" key="1">
    <source>
        <dbReference type="ARBA" id="ARBA00004370"/>
    </source>
</evidence>
<dbReference type="InterPro" id="IPR045851">
    <property type="entry name" value="AMP-bd_C_sf"/>
</dbReference>
<evidence type="ECO:0000313" key="5">
    <source>
        <dbReference type="EMBL" id="QYF48220.1"/>
    </source>
</evidence>